<dbReference type="PANTHER" id="PTHR43334:SF1">
    <property type="entry name" value="3-HYDROXYPROPIONATE--COA LIGASE [ADP-FORMING]"/>
    <property type="match status" value="1"/>
</dbReference>
<dbReference type="InterPro" id="IPR051538">
    <property type="entry name" value="Acyl-CoA_Synth/Transferase"/>
</dbReference>
<dbReference type="Gene3D" id="3.40.50.261">
    <property type="entry name" value="Succinyl-CoA synthetase domains"/>
    <property type="match status" value="2"/>
</dbReference>
<sequence>MTADTEAGAVGQTNTAGTPTGTRTGIERLLAPSSIAMVGASNQEMRIGGQVYGNLALNFKGALYPVHPRDQAVQGDRAYRSVADLPGPVDLAVIAVPAGHVAGVIEQCGERGVGGAVVLTAGFAEAGPDGAALQRELADAAARTGVRVVGPNCIGYLSSAGGVAASFAMPPGTPLPPAGPVALVSQSGGFGSYIAEKAQLAGLRLGWFVSTGNEVDVNIAQVLRFLVERDETRVLLAFSETLRDPDVFVETARRAAELDKPLVLLKAGRSEEAARAALSHTASVVGSAEVFDAVCRQHGVVVADTMEEMLDLGMIFQDGRRPRGDRIGIMTTSGGAGVLLADGAGMAGLSVPEFPPGERDAIAAKMPQPFYGSASNPVDTTAQITAAPDLFQTVLGEVVGGSVVDMAATVTWARPGAANDAIIETYRSTDKPFAVLCTTWLEDFQKAGVPTFTDPRRVVHALAALARHTLRRPPATPEFVPDEDRARRVRSMLVEARNLGEDVLLESTAKRVMAEYGIPVTREIYVRGVRDSGPDEVAAAAAKLGGPVALKVMSYQLPHKSDVGGLRLGLSGADAVKDAYRDMLAEVARRAPDAMISGVLVQEMAPARLEIGCGMRHDPVFGPMVALGPGGIMIEMLAETALLRPPFDAAAAKEAIGGLLGGRLVGGSRGLSPGELDLLAATMTGLGALALEVPEIAEVDVNPVRVADGGAVAADALIVLADDAEES</sequence>
<comment type="similarity">
    <text evidence="4">In the N-terminal section; belongs to the acetate CoA ligase alpha subunit family.</text>
</comment>
<dbReference type="SUPFAM" id="SSF52210">
    <property type="entry name" value="Succinyl-CoA synthetase domains"/>
    <property type="match status" value="2"/>
</dbReference>
<dbReference type="Pfam" id="PF13607">
    <property type="entry name" value="Succ_CoA_lig"/>
    <property type="match status" value="1"/>
</dbReference>
<dbReference type="SMART" id="SM00881">
    <property type="entry name" value="CoA_binding"/>
    <property type="match status" value="1"/>
</dbReference>
<dbReference type="InterPro" id="IPR043938">
    <property type="entry name" value="Ligase_CoA_dom"/>
</dbReference>
<gene>
    <name evidence="7" type="ORF">FXF68_33805</name>
</gene>
<dbReference type="EMBL" id="VSRQ01000008">
    <property type="protein sequence ID" value="TYK44448.1"/>
    <property type="molecule type" value="Genomic_DNA"/>
</dbReference>
<dbReference type="InterPro" id="IPR003781">
    <property type="entry name" value="CoA-bd"/>
</dbReference>
<keyword evidence="8" id="KW-1185">Reference proteome</keyword>
<dbReference type="Pfam" id="PF19045">
    <property type="entry name" value="Ligase_CoA_2"/>
    <property type="match status" value="1"/>
</dbReference>
<evidence type="ECO:0000313" key="7">
    <source>
        <dbReference type="EMBL" id="TYK44448.1"/>
    </source>
</evidence>
<dbReference type="SUPFAM" id="SSF51735">
    <property type="entry name" value="NAD(P)-binding Rossmann-fold domains"/>
    <property type="match status" value="1"/>
</dbReference>
<dbReference type="PANTHER" id="PTHR43334">
    <property type="entry name" value="ACETATE--COA LIGASE [ADP-FORMING]"/>
    <property type="match status" value="1"/>
</dbReference>
<protein>
    <submittedName>
        <fullName evidence="7">Acetate--CoA ligase family protein</fullName>
    </submittedName>
</protein>
<evidence type="ECO:0000256" key="3">
    <source>
        <dbReference type="ARBA" id="ARBA00022840"/>
    </source>
</evidence>
<evidence type="ECO:0000313" key="8">
    <source>
        <dbReference type="Proteomes" id="UP000323505"/>
    </source>
</evidence>
<dbReference type="GO" id="GO:0043758">
    <property type="term" value="F:acetate-CoA ligase (ADP-forming) activity"/>
    <property type="evidence" value="ECO:0007669"/>
    <property type="project" value="InterPro"/>
</dbReference>
<reference evidence="7 8" key="1">
    <citation type="submission" date="2019-08" db="EMBL/GenBank/DDBJ databases">
        <title>Actinomadura sp. nov. CYP1-5 isolated from mountain soil.</title>
        <authorList>
            <person name="Songsumanus A."/>
            <person name="Kuncharoen N."/>
            <person name="Kudo T."/>
            <person name="Yuki M."/>
            <person name="Igarashi Y."/>
            <person name="Tanasupawat S."/>
        </authorList>
    </citation>
    <scope>NUCLEOTIDE SEQUENCE [LARGE SCALE GENOMIC DNA]</scope>
    <source>
        <strain evidence="7 8">CYP1-5</strain>
    </source>
</reference>
<dbReference type="Gene3D" id="3.30.1490.20">
    <property type="entry name" value="ATP-grasp fold, A domain"/>
    <property type="match status" value="1"/>
</dbReference>
<dbReference type="InterPro" id="IPR013815">
    <property type="entry name" value="ATP_grasp_subdomain_1"/>
</dbReference>
<keyword evidence="2" id="KW-0547">Nucleotide-binding</keyword>
<dbReference type="AlphaFoldDB" id="A0A5D3F916"/>
<evidence type="ECO:0000256" key="5">
    <source>
        <dbReference type="SAM" id="MobiDB-lite"/>
    </source>
</evidence>
<dbReference type="Pfam" id="PF13549">
    <property type="entry name" value="ATP-grasp_5"/>
    <property type="match status" value="1"/>
</dbReference>
<dbReference type="Proteomes" id="UP000323505">
    <property type="component" value="Unassembled WGS sequence"/>
</dbReference>
<feature type="domain" description="CoA-binding" evidence="6">
    <location>
        <begin position="29"/>
        <end position="123"/>
    </location>
</feature>
<feature type="region of interest" description="Disordered" evidence="5">
    <location>
        <begin position="1"/>
        <end position="25"/>
    </location>
</feature>
<dbReference type="InterPro" id="IPR036291">
    <property type="entry name" value="NAD(P)-bd_dom_sf"/>
</dbReference>
<dbReference type="Pfam" id="PF13380">
    <property type="entry name" value="CoA_binding_2"/>
    <property type="match status" value="1"/>
</dbReference>
<evidence type="ECO:0000256" key="2">
    <source>
        <dbReference type="ARBA" id="ARBA00022741"/>
    </source>
</evidence>
<proteinExistence type="inferred from homology"/>
<dbReference type="InterPro" id="IPR016102">
    <property type="entry name" value="Succinyl-CoA_synth-like"/>
</dbReference>
<name>A0A5D3F916_9ACTN</name>
<comment type="caution">
    <text evidence="7">The sequence shown here is derived from an EMBL/GenBank/DDBJ whole genome shotgun (WGS) entry which is preliminary data.</text>
</comment>
<dbReference type="Gene3D" id="3.30.470.20">
    <property type="entry name" value="ATP-grasp fold, B domain"/>
    <property type="match status" value="1"/>
</dbReference>
<accession>A0A5D3F916</accession>
<dbReference type="GO" id="GO:0005524">
    <property type="term" value="F:ATP binding"/>
    <property type="evidence" value="ECO:0007669"/>
    <property type="project" value="UniProtKB-KW"/>
</dbReference>
<keyword evidence="3" id="KW-0067">ATP-binding</keyword>
<dbReference type="InterPro" id="IPR032875">
    <property type="entry name" value="Succ_CoA_lig_flav_dom"/>
</dbReference>
<dbReference type="SUPFAM" id="SSF56059">
    <property type="entry name" value="Glutathione synthetase ATP-binding domain-like"/>
    <property type="match status" value="1"/>
</dbReference>
<keyword evidence="1 7" id="KW-0436">Ligase</keyword>
<dbReference type="FunFam" id="3.30.1490.20:FF:000020">
    <property type="entry name" value="Protein lysine acetyltransferase"/>
    <property type="match status" value="1"/>
</dbReference>
<evidence type="ECO:0000256" key="4">
    <source>
        <dbReference type="ARBA" id="ARBA00060888"/>
    </source>
</evidence>
<evidence type="ECO:0000256" key="1">
    <source>
        <dbReference type="ARBA" id="ARBA00022598"/>
    </source>
</evidence>
<dbReference type="Gene3D" id="3.40.50.720">
    <property type="entry name" value="NAD(P)-binding Rossmann-like Domain"/>
    <property type="match status" value="1"/>
</dbReference>
<organism evidence="7 8">
    <name type="scientific">Actinomadura decatromicini</name>
    <dbReference type="NCBI Taxonomy" id="2604572"/>
    <lineage>
        <taxon>Bacteria</taxon>
        <taxon>Bacillati</taxon>
        <taxon>Actinomycetota</taxon>
        <taxon>Actinomycetes</taxon>
        <taxon>Streptosporangiales</taxon>
        <taxon>Thermomonosporaceae</taxon>
        <taxon>Actinomadura</taxon>
    </lineage>
</organism>
<evidence type="ECO:0000259" key="6">
    <source>
        <dbReference type="SMART" id="SM00881"/>
    </source>
</evidence>
<feature type="compositionally biased region" description="Low complexity" evidence="5">
    <location>
        <begin position="11"/>
        <end position="24"/>
    </location>
</feature>